<name>A0ABT2K3X6_9ACTN</name>
<evidence type="ECO:0000313" key="2">
    <source>
        <dbReference type="EMBL" id="MCT2594220.1"/>
    </source>
</evidence>
<comment type="caution">
    <text evidence="2">The sequence shown here is derived from an EMBL/GenBank/DDBJ whole genome shotgun (WGS) entry which is preliminary data.</text>
</comment>
<evidence type="ECO:0000256" key="1">
    <source>
        <dbReference type="SAM" id="MobiDB-lite"/>
    </source>
</evidence>
<proteinExistence type="predicted"/>
<organism evidence="2 3">
    <name type="scientific">Streptomyces gossypii</name>
    <dbReference type="NCBI Taxonomy" id="2883101"/>
    <lineage>
        <taxon>Bacteria</taxon>
        <taxon>Bacillati</taxon>
        <taxon>Actinomycetota</taxon>
        <taxon>Actinomycetes</taxon>
        <taxon>Kitasatosporales</taxon>
        <taxon>Streptomycetaceae</taxon>
        <taxon>Streptomyces</taxon>
    </lineage>
</organism>
<dbReference type="Proteomes" id="UP001156389">
    <property type="component" value="Unassembled WGS sequence"/>
</dbReference>
<evidence type="ECO:0000313" key="3">
    <source>
        <dbReference type="Proteomes" id="UP001156389"/>
    </source>
</evidence>
<dbReference type="Pfam" id="PF25673">
    <property type="entry name" value="Terminase_7"/>
    <property type="match status" value="1"/>
</dbReference>
<dbReference type="EMBL" id="JAJAGO010000019">
    <property type="protein sequence ID" value="MCT2594220.1"/>
    <property type="molecule type" value="Genomic_DNA"/>
</dbReference>
<sequence length="144" mass="15622">MSGPVPKRSDQRVRRNTPEGPAVVKAPAGESPGIPQADPDWHPIALRWYEALTTSGQAQFYEASDWATAQYVAEAMSRNLAAEKRFSAQLFQAVMSAMTDLLTTEGARRRARVELERETGPDPAEAATLTLMDSYRKAAGGGDA</sequence>
<evidence type="ECO:0008006" key="4">
    <source>
        <dbReference type="Google" id="ProtNLM"/>
    </source>
</evidence>
<gene>
    <name evidence="2" type="ORF">LHJ74_30670</name>
</gene>
<feature type="region of interest" description="Disordered" evidence="1">
    <location>
        <begin position="1"/>
        <end position="39"/>
    </location>
</feature>
<feature type="compositionally biased region" description="Basic and acidic residues" evidence="1">
    <location>
        <begin position="7"/>
        <end position="17"/>
    </location>
</feature>
<dbReference type="RefSeq" id="WP_260221533.1">
    <property type="nucleotide sequence ID" value="NZ_JAJAGO010000019.1"/>
</dbReference>
<protein>
    <recommendedName>
        <fullName evidence="4">Terminase small subunit</fullName>
    </recommendedName>
</protein>
<reference evidence="2 3" key="1">
    <citation type="submission" date="2021-10" db="EMBL/GenBank/DDBJ databases">
        <title>Streptomyces gossypii sp. nov., isolated from soil collected from cotton field.</title>
        <authorList>
            <person name="Ge X."/>
            <person name="Chen X."/>
            <person name="Liu W."/>
        </authorList>
    </citation>
    <scope>NUCLEOTIDE SEQUENCE [LARGE SCALE GENOMIC DNA]</scope>
    <source>
        <strain evidence="2 3">N2-109</strain>
    </source>
</reference>
<dbReference type="InterPro" id="IPR057972">
    <property type="entry name" value="Terminase_7"/>
</dbReference>
<keyword evidence="3" id="KW-1185">Reference proteome</keyword>
<accession>A0ABT2K3X6</accession>